<evidence type="ECO:0000313" key="8">
    <source>
        <dbReference type="EMBL" id="ANJ75776.1"/>
    </source>
</evidence>
<dbReference type="GO" id="GO:0022857">
    <property type="term" value="F:transmembrane transporter activity"/>
    <property type="evidence" value="ECO:0007669"/>
    <property type="project" value="InterPro"/>
</dbReference>
<protein>
    <submittedName>
        <fullName evidence="8">MFS transporter</fullName>
    </submittedName>
</protein>
<keyword evidence="4" id="KW-1003">Cell membrane</keyword>
<gene>
    <name evidence="8" type="ORF">A9Y76_25235</name>
</gene>
<dbReference type="PROSITE" id="PS50850">
    <property type="entry name" value="MFS"/>
    <property type="match status" value="1"/>
</dbReference>
<organism evidence="8 9">
    <name type="scientific">Ralstonia insidiosa</name>
    <dbReference type="NCBI Taxonomy" id="190721"/>
    <lineage>
        <taxon>Bacteria</taxon>
        <taxon>Pseudomonadati</taxon>
        <taxon>Pseudomonadota</taxon>
        <taxon>Betaproteobacteria</taxon>
        <taxon>Burkholderiales</taxon>
        <taxon>Burkholderiaceae</taxon>
        <taxon>Ralstonia</taxon>
    </lineage>
</organism>
<evidence type="ECO:0000256" key="7">
    <source>
        <dbReference type="ARBA" id="ARBA00023136"/>
    </source>
</evidence>
<keyword evidence="5" id="KW-0812">Transmembrane</keyword>
<dbReference type="STRING" id="190721.ACS15_5493"/>
<keyword evidence="7" id="KW-0472">Membrane</keyword>
<dbReference type="PANTHER" id="PTHR42718:SF9">
    <property type="entry name" value="MAJOR FACILITATOR SUPERFAMILY MULTIDRUG TRANSPORTER MFSC"/>
    <property type="match status" value="1"/>
</dbReference>
<dbReference type="PROSITE" id="PS00216">
    <property type="entry name" value="SUGAR_TRANSPORT_1"/>
    <property type="match status" value="1"/>
</dbReference>
<dbReference type="Gene3D" id="1.20.1250.20">
    <property type="entry name" value="MFS general substrate transporter like domains"/>
    <property type="match status" value="1"/>
</dbReference>
<dbReference type="InterPro" id="IPR036259">
    <property type="entry name" value="MFS_trans_sf"/>
</dbReference>
<dbReference type="Pfam" id="PF07690">
    <property type="entry name" value="MFS_1"/>
    <property type="match status" value="1"/>
</dbReference>
<proteinExistence type="inferred from homology"/>
<dbReference type="InterPro" id="IPR005829">
    <property type="entry name" value="Sugar_transporter_CS"/>
</dbReference>
<dbReference type="EMBL" id="CP016023">
    <property type="protein sequence ID" value="ANJ75776.1"/>
    <property type="molecule type" value="Genomic_DNA"/>
</dbReference>
<dbReference type="AlphaFoldDB" id="A0A192A694"/>
<keyword evidence="9" id="KW-1185">Reference proteome</keyword>
<evidence type="ECO:0000256" key="5">
    <source>
        <dbReference type="ARBA" id="ARBA00022692"/>
    </source>
</evidence>
<evidence type="ECO:0000256" key="2">
    <source>
        <dbReference type="ARBA" id="ARBA00008537"/>
    </source>
</evidence>
<comment type="similarity">
    <text evidence="2">Belongs to the major facilitator superfamily. EmrB family.</text>
</comment>
<comment type="subcellular location">
    <subcellularLocation>
        <location evidence="1">Cell membrane</location>
        <topology evidence="1">Multi-pass membrane protein</topology>
    </subcellularLocation>
</comment>
<accession>A0A192A694</accession>
<evidence type="ECO:0000313" key="9">
    <source>
        <dbReference type="Proteomes" id="UP000078572"/>
    </source>
</evidence>
<evidence type="ECO:0000256" key="3">
    <source>
        <dbReference type="ARBA" id="ARBA00022448"/>
    </source>
</evidence>
<dbReference type="OrthoDB" id="9807274at2"/>
<evidence type="ECO:0000256" key="4">
    <source>
        <dbReference type="ARBA" id="ARBA00022475"/>
    </source>
</evidence>
<keyword evidence="6" id="KW-1133">Transmembrane helix</keyword>
<dbReference type="SUPFAM" id="SSF103473">
    <property type="entry name" value="MFS general substrate transporter"/>
    <property type="match status" value="1"/>
</dbReference>
<dbReference type="InterPro" id="IPR004638">
    <property type="entry name" value="EmrB-like"/>
</dbReference>
<dbReference type="InterPro" id="IPR011701">
    <property type="entry name" value="MFS"/>
</dbReference>
<dbReference type="PANTHER" id="PTHR42718">
    <property type="entry name" value="MAJOR FACILITATOR SUPERFAMILY MULTIDRUG TRANSPORTER MFSC"/>
    <property type="match status" value="1"/>
</dbReference>
<sequence length="458" mass="47129">MDGMTLQHVHPNAVPRKRLVLCVLSMAVLVAQIDTAVVNLAVRPIGQFFHAGVGPLQWVIDAYNLAYATLLLTGGLLADLYGRRRAFVSGAVVFSVASVLCALAPSINWLIGARALAGLGASLMLPASLAILRVVWRDPVERGHALGVWAACNGLAMTIGPTVGGLLVTHFGWSSVFWVVVPVSVAAMVLALRVVPESSDATRRRFDALAQVLGAIVLGGLALAAIEAHQDWRLAVCVLAVALGALVWFIHVEARHGSAALVPLDLFRIRHFRGAVVATAGMTFGMYGALFLLPLMWQSTGRLSVTGAGIALMPMAVVFMVVSPTSGVVVRRFGARLAMAGGVGIIALGLLTLGAFAGDASIVPTAIGLALTGLGMGFATGPLMNTAVGAVGPERSGTASALVNVARMSGATLGVAILGTVYAVCGGGTQGLRMAMLSGGMVQLVCAAVAWLHGAARR</sequence>
<dbReference type="GO" id="GO:0005886">
    <property type="term" value="C:plasma membrane"/>
    <property type="evidence" value="ECO:0007669"/>
    <property type="project" value="UniProtKB-SubCell"/>
</dbReference>
<dbReference type="NCBIfam" id="TIGR00711">
    <property type="entry name" value="efflux_EmrB"/>
    <property type="match status" value="1"/>
</dbReference>
<evidence type="ECO:0000256" key="1">
    <source>
        <dbReference type="ARBA" id="ARBA00004651"/>
    </source>
</evidence>
<dbReference type="Gene3D" id="1.20.1720.10">
    <property type="entry name" value="Multidrug resistance protein D"/>
    <property type="match status" value="1"/>
</dbReference>
<evidence type="ECO:0000256" key="6">
    <source>
        <dbReference type="ARBA" id="ARBA00022989"/>
    </source>
</evidence>
<name>A0A192A694_9RALS</name>
<dbReference type="Proteomes" id="UP000078572">
    <property type="component" value="Chromosome 2"/>
</dbReference>
<dbReference type="InterPro" id="IPR020846">
    <property type="entry name" value="MFS_dom"/>
</dbReference>
<keyword evidence="3" id="KW-0813">Transport</keyword>
<dbReference type="CDD" id="cd17321">
    <property type="entry name" value="MFS_MMR_MDR_like"/>
    <property type="match status" value="1"/>
</dbReference>
<reference evidence="9" key="1">
    <citation type="submission" date="2016-06" db="EMBL/GenBank/DDBJ databases">
        <authorList>
            <person name="Xu Y."/>
            <person name="Nagy A."/>
            <person name="Yan X."/>
            <person name="Kim S.W."/>
            <person name="Haley B."/>
            <person name="Liu N.T."/>
            <person name="Nou X."/>
        </authorList>
    </citation>
    <scope>NUCLEOTIDE SEQUENCE [LARGE SCALE GENOMIC DNA]</scope>
    <source>
        <strain evidence="9">ATCC 49129</strain>
    </source>
</reference>